<accession>A0ABV6JFG8</accession>
<protein>
    <recommendedName>
        <fullName evidence="3">DUF3139 domain-containing protein</fullName>
    </recommendedName>
</protein>
<evidence type="ECO:0000313" key="2">
    <source>
        <dbReference type="Proteomes" id="UP001589818"/>
    </source>
</evidence>
<proteinExistence type="predicted"/>
<reference evidence="1 2" key="1">
    <citation type="submission" date="2024-09" db="EMBL/GenBank/DDBJ databases">
        <authorList>
            <person name="Sun Q."/>
            <person name="Mori K."/>
        </authorList>
    </citation>
    <scope>NUCLEOTIDE SEQUENCE [LARGE SCALE GENOMIC DNA]</scope>
    <source>
        <strain evidence="1 2">CCM 4839</strain>
    </source>
</reference>
<dbReference type="RefSeq" id="WP_204815821.1">
    <property type="nucleotide sequence ID" value="NZ_JANHOF010000001.1"/>
</dbReference>
<keyword evidence="2" id="KW-1185">Reference proteome</keyword>
<dbReference type="EMBL" id="JBHLVF010000041">
    <property type="protein sequence ID" value="MFC0394641.1"/>
    <property type="molecule type" value="Genomic_DNA"/>
</dbReference>
<organism evidence="1 2">
    <name type="scientific">Paenibacillus mendelii</name>
    <dbReference type="NCBI Taxonomy" id="206163"/>
    <lineage>
        <taxon>Bacteria</taxon>
        <taxon>Bacillati</taxon>
        <taxon>Bacillota</taxon>
        <taxon>Bacilli</taxon>
        <taxon>Bacillales</taxon>
        <taxon>Paenibacillaceae</taxon>
        <taxon>Paenibacillus</taxon>
    </lineage>
</organism>
<dbReference type="Proteomes" id="UP001589818">
    <property type="component" value="Unassembled WGS sequence"/>
</dbReference>
<comment type="caution">
    <text evidence="1">The sequence shown here is derived from an EMBL/GenBank/DDBJ whole genome shotgun (WGS) entry which is preliminary data.</text>
</comment>
<gene>
    <name evidence="1" type="ORF">ACFFJ8_25185</name>
</gene>
<name>A0ABV6JFG8_9BACL</name>
<sequence length="97" mass="11234">MVKYRRTSILLIAFIALVLIANQFTIVQQATARFTSFVYVTFKYNEKDLKYDQIEFSPQFGSYMVRYTDKDHQSYAFEVASKSMPVIVVFDPLDPGA</sequence>
<evidence type="ECO:0000313" key="1">
    <source>
        <dbReference type="EMBL" id="MFC0394641.1"/>
    </source>
</evidence>
<evidence type="ECO:0008006" key="3">
    <source>
        <dbReference type="Google" id="ProtNLM"/>
    </source>
</evidence>